<comment type="subunit">
    <text evidence="1">Component of the FACT complex.</text>
</comment>
<dbReference type="Pfam" id="PF08644">
    <property type="entry name" value="SPT16"/>
    <property type="match status" value="1"/>
</dbReference>
<dbReference type="GO" id="GO:0031491">
    <property type="term" value="F:nucleosome binding"/>
    <property type="evidence" value="ECO:0007669"/>
    <property type="project" value="TreeGrafter"/>
</dbReference>
<sequence length="106" mass="12131">SYSTPDDIPHDIRTTKLTVDAKHDTLLVPINGTLVPFHIRTIKNISKPNDEGGKYTSIRINFHAPGTSFVQQDMFPESNRSKQTLIYLKELNYRSEDGRNLQAVFR</sequence>
<keyword evidence="4" id="KW-1185">Reference proteome</keyword>
<comment type="function">
    <text evidence="1">Component of the FACT complex, a general chromatin factor that acts to reorganize nucleosomes. The FACT complex is involved in multiple processes that require DNA as a template such as mRNA elongation, DNA replication and DNA repair. During transcription elongation the FACT complex acts as a histone chaperone that both destabilizes and restores nucleosomal structure. It facilitates the passage of RNA polymerase II and transcription by promoting the dissociation of one histone H2A-H2B dimer from the nucleosome, then subsequently promotes the reestablishment of the nucleosome following the passage of RNA polymerase II.</text>
</comment>
<dbReference type="Gene3D" id="2.30.29.210">
    <property type="entry name" value="FACT complex subunit Spt16p/Cdc68p"/>
    <property type="match status" value="1"/>
</dbReference>
<evidence type="ECO:0000259" key="2">
    <source>
        <dbReference type="SMART" id="SM01286"/>
    </source>
</evidence>
<dbReference type="AlphaFoldDB" id="A0A7J6QQZ4"/>
<dbReference type="OMA" id="YHINTIP"/>
<dbReference type="PANTHER" id="PTHR13980:SF15">
    <property type="entry name" value="FACT COMPLEX SUBUNIT SPT16"/>
    <property type="match status" value="1"/>
</dbReference>
<keyword evidence="1" id="KW-0158">Chromosome</keyword>
<evidence type="ECO:0000313" key="4">
    <source>
        <dbReference type="Proteomes" id="UP000553632"/>
    </source>
</evidence>
<gene>
    <name evidence="3" type="primary">SUPT16H_5</name>
    <name evidence="3" type="ORF">FOZ63_024953</name>
</gene>
<comment type="caution">
    <text evidence="3">The sequence shown here is derived from an EMBL/GenBank/DDBJ whole genome shotgun (WGS) entry which is preliminary data.</text>
</comment>
<evidence type="ECO:0000256" key="1">
    <source>
        <dbReference type="RuleBase" id="RU367052"/>
    </source>
</evidence>
<reference evidence="3 4" key="1">
    <citation type="submission" date="2020-04" db="EMBL/GenBank/DDBJ databases">
        <title>Perkinsus olseni comparative genomics.</title>
        <authorList>
            <person name="Bogema D.R."/>
        </authorList>
    </citation>
    <scope>NUCLEOTIDE SEQUENCE [LARGE SCALE GENOMIC DNA]</scope>
    <source>
        <strain evidence="3 4">ATCC PRA-207</strain>
    </source>
</reference>
<evidence type="ECO:0000313" key="3">
    <source>
        <dbReference type="EMBL" id="KAF4709960.1"/>
    </source>
</evidence>
<comment type="similarity">
    <text evidence="1">Belongs to the peptidase M24 family. SPT16 subfamily.</text>
</comment>
<organism evidence="3 4">
    <name type="scientific">Perkinsus olseni</name>
    <name type="common">Perkinsus atlanticus</name>
    <dbReference type="NCBI Taxonomy" id="32597"/>
    <lineage>
        <taxon>Eukaryota</taxon>
        <taxon>Sar</taxon>
        <taxon>Alveolata</taxon>
        <taxon>Perkinsozoa</taxon>
        <taxon>Perkinsea</taxon>
        <taxon>Perkinsida</taxon>
        <taxon>Perkinsidae</taxon>
        <taxon>Perkinsus</taxon>
    </lineage>
</organism>
<feature type="domain" description="FACT complex subunit SPT16 middle" evidence="2">
    <location>
        <begin position="17"/>
        <end position="106"/>
    </location>
</feature>
<dbReference type="GO" id="GO:0006281">
    <property type="term" value="P:DNA repair"/>
    <property type="evidence" value="ECO:0007669"/>
    <property type="project" value="UniProtKB-UniRule"/>
</dbReference>
<dbReference type="EMBL" id="JABANO010031622">
    <property type="protein sequence ID" value="KAF4709960.1"/>
    <property type="molecule type" value="Genomic_DNA"/>
</dbReference>
<dbReference type="SMART" id="SM01286">
    <property type="entry name" value="SPT16"/>
    <property type="match status" value="1"/>
</dbReference>
<feature type="non-terminal residue" evidence="3">
    <location>
        <position position="106"/>
    </location>
</feature>
<accession>A0A7J6QQZ4</accession>
<dbReference type="GO" id="GO:0006260">
    <property type="term" value="P:DNA replication"/>
    <property type="evidence" value="ECO:0007669"/>
    <property type="project" value="UniProtKB-KW"/>
</dbReference>
<keyword evidence="1" id="KW-0805">Transcription regulation</keyword>
<dbReference type="InterPro" id="IPR040258">
    <property type="entry name" value="Spt16"/>
</dbReference>
<dbReference type="InterPro" id="IPR013953">
    <property type="entry name" value="FACT_SPT16_M"/>
</dbReference>
<dbReference type="Proteomes" id="UP000553632">
    <property type="component" value="Unassembled WGS sequence"/>
</dbReference>
<dbReference type="GO" id="GO:0006368">
    <property type="term" value="P:transcription elongation by RNA polymerase II"/>
    <property type="evidence" value="ECO:0007669"/>
    <property type="project" value="TreeGrafter"/>
</dbReference>
<dbReference type="PANTHER" id="PTHR13980">
    <property type="entry name" value="CDC68 RELATED"/>
    <property type="match status" value="1"/>
</dbReference>
<keyword evidence="1" id="KW-0235">DNA replication</keyword>
<dbReference type="GO" id="GO:0035101">
    <property type="term" value="C:FACT complex"/>
    <property type="evidence" value="ECO:0007669"/>
    <property type="project" value="UniProtKB-UniRule"/>
</dbReference>
<proteinExistence type="inferred from homology"/>
<keyword evidence="1" id="KW-0227">DNA damage</keyword>
<protein>
    <recommendedName>
        <fullName evidence="1">FACT complex subunit</fullName>
    </recommendedName>
</protein>
<comment type="subcellular location">
    <subcellularLocation>
        <location evidence="1">Nucleus</location>
    </subcellularLocation>
    <subcellularLocation>
        <location evidence="1">Chromosome</location>
    </subcellularLocation>
</comment>
<keyword evidence="1" id="KW-0234">DNA repair</keyword>
<keyword evidence="1" id="KW-0804">Transcription</keyword>
<name>A0A7J6QQZ4_PEROL</name>
<dbReference type="FunFam" id="2.30.29.210:FF:000001">
    <property type="entry name" value="FACT complex subunit spt16"/>
    <property type="match status" value="1"/>
</dbReference>
<keyword evidence="1" id="KW-0539">Nucleus</keyword>